<keyword evidence="11" id="KW-0464">Manganese</keyword>
<dbReference type="RefSeq" id="WP_134482891.1">
    <property type="nucleotide sequence ID" value="NZ_LR216287.1"/>
</dbReference>
<evidence type="ECO:0000256" key="6">
    <source>
        <dbReference type="ARBA" id="ARBA00011738"/>
    </source>
</evidence>
<evidence type="ECO:0000256" key="10">
    <source>
        <dbReference type="ARBA" id="ARBA00023052"/>
    </source>
</evidence>
<keyword evidence="7" id="KW-0479">Metal-binding</keyword>
<reference evidence="15 16" key="1">
    <citation type="submission" date="2019-02" db="EMBL/GenBank/DDBJ databases">
        <authorList>
            <person name="Lehtovirta-Morley E L."/>
        </authorList>
    </citation>
    <scope>NUCLEOTIDE SEQUENCE [LARGE SCALE GENOMIC DNA]</scope>
    <source>
        <strain evidence="15">NFRAN1</strain>
    </source>
</reference>
<dbReference type="KEGG" id="nfn:NFRAN_0550"/>
<name>A0A484I7U0_9ARCH</name>
<dbReference type="InterPro" id="IPR011060">
    <property type="entry name" value="RibuloseP-bd_barrel"/>
</dbReference>
<dbReference type="AlphaFoldDB" id="A0A484I7U0"/>
<comment type="cofactor">
    <cofactor evidence="4">
        <name>thiamine diphosphate</name>
        <dbReference type="ChEBI" id="CHEBI:58937"/>
    </cofactor>
</comment>
<dbReference type="GO" id="GO:0044272">
    <property type="term" value="P:sulfur compound biosynthetic process"/>
    <property type="evidence" value="ECO:0007669"/>
    <property type="project" value="UniProtKB-ARBA"/>
</dbReference>
<dbReference type="GO" id="GO:0006163">
    <property type="term" value="P:purine nucleotide metabolic process"/>
    <property type="evidence" value="ECO:0007669"/>
    <property type="project" value="UniProtKB-ARBA"/>
</dbReference>
<dbReference type="SUPFAM" id="SSF52518">
    <property type="entry name" value="Thiamin diphosphate-binding fold (THDP-binding)"/>
    <property type="match status" value="1"/>
</dbReference>
<dbReference type="FunFam" id="3.20.20.70:FF:000191">
    <property type="entry name" value="ribulose-phosphate 3-epimerase isoform X2"/>
    <property type="match status" value="1"/>
</dbReference>
<evidence type="ECO:0000256" key="8">
    <source>
        <dbReference type="ARBA" id="ARBA00022833"/>
    </source>
</evidence>
<comment type="cofactor">
    <cofactor evidence="1">
        <name>Mn(2+)</name>
        <dbReference type="ChEBI" id="CHEBI:29035"/>
    </cofactor>
</comment>
<dbReference type="InterPro" id="IPR013785">
    <property type="entry name" value="Aldolase_TIM"/>
</dbReference>
<dbReference type="GeneID" id="39420067"/>
<dbReference type="SUPFAM" id="SSF51366">
    <property type="entry name" value="Ribulose-phoshate binding barrel"/>
    <property type="match status" value="1"/>
</dbReference>
<evidence type="ECO:0000256" key="1">
    <source>
        <dbReference type="ARBA" id="ARBA00001936"/>
    </source>
</evidence>
<evidence type="ECO:0000256" key="3">
    <source>
        <dbReference type="ARBA" id="ARBA00001954"/>
    </source>
</evidence>
<organism evidence="15 16">
    <name type="scientific">Candidatus Nitrosocosmicus franklandianus</name>
    <dbReference type="NCBI Taxonomy" id="1798806"/>
    <lineage>
        <taxon>Archaea</taxon>
        <taxon>Nitrososphaerota</taxon>
        <taxon>Nitrososphaeria</taxon>
        <taxon>Nitrososphaerales</taxon>
        <taxon>Nitrososphaeraceae</taxon>
        <taxon>Candidatus Nitrosocosmicus</taxon>
    </lineage>
</organism>
<evidence type="ECO:0000313" key="16">
    <source>
        <dbReference type="Proteomes" id="UP000294299"/>
    </source>
</evidence>
<evidence type="ECO:0000259" key="14">
    <source>
        <dbReference type="Pfam" id="PF00456"/>
    </source>
</evidence>
<dbReference type="EMBL" id="LR216287">
    <property type="protein sequence ID" value="VFJ12872.1"/>
    <property type="molecule type" value="Genomic_DNA"/>
</dbReference>
<evidence type="ECO:0000256" key="9">
    <source>
        <dbReference type="ARBA" id="ARBA00023004"/>
    </source>
</evidence>
<keyword evidence="9" id="KW-0408">Iron</keyword>
<dbReference type="PROSITE" id="PS01086">
    <property type="entry name" value="RIBUL_P_3_EPIMER_2"/>
    <property type="match status" value="1"/>
</dbReference>
<dbReference type="OrthoDB" id="25494at2157"/>
<evidence type="ECO:0000256" key="11">
    <source>
        <dbReference type="ARBA" id="ARBA00023211"/>
    </source>
</evidence>
<dbReference type="EC" id="5.1.3.1" evidence="15"/>
<dbReference type="Proteomes" id="UP000294299">
    <property type="component" value="Chromosome NFRAN"/>
</dbReference>
<comment type="subunit">
    <text evidence="6">Homodimer.</text>
</comment>
<evidence type="ECO:0000256" key="12">
    <source>
        <dbReference type="ARBA" id="ARBA00023235"/>
    </source>
</evidence>
<dbReference type="InterPro" id="IPR000056">
    <property type="entry name" value="Ribul_P_3_epim-like"/>
</dbReference>
<dbReference type="GO" id="GO:1901135">
    <property type="term" value="P:carbohydrate derivative metabolic process"/>
    <property type="evidence" value="ECO:0007669"/>
    <property type="project" value="UniProtKB-ARBA"/>
</dbReference>
<dbReference type="GO" id="GO:0046496">
    <property type="term" value="P:nicotinamide nucleotide metabolic process"/>
    <property type="evidence" value="ECO:0007669"/>
    <property type="project" value="UniProtKB-ARBA"/>
</dbReference>
<proteinExistence type="inferred from homology"/>
<dbReference type="Pfam" id="PF00834">
    <property type="entry name" value="Ribul_P_3_epim"/>
    <property type="match status" value="1"/>
</dbReference>
<dbReference type="Gene3D" id="3.20.20.70">
    <property type="entry name" value="Aldolase class I"/>
    <property type="match status" value="1"/>
</dbReference>
<keyword evidence="13" id="KW-0119">Carbohydrate metabolism</keyword>
<gene>
    <name evidence="15" type="primary">rpe</name>
    <name evidence="15" type="ORF">NFRAN_0550</name>
</gene>
<accession>A0A484I7U0</accession>
<keyword evidence="12 15" id="KW-0413">Isomerase</keyword>
<dbReference type="GO" id="GO:0004750">
    <property type="term" value="F:D-ribulose-phosphate 3-epimerase activity"/>
    <property type="evidence" value="ECO:0007669"/>
    <property type="project" value="UniProtKB-EC"/>
</dbReference>
<evidence type="ECO:0000256" key="13">
    <source>
        <dbReference type="ARBA" id="ARBA00023277"/>
    </source>
</evidence>
<comment type="cofactor">
    <cofactor evidence="3">
        <name>Fe(2+)</name>
        <dbReference type="ChEBI" id="CHEBI:29033"/>
    </cofactor>
</comment>
<dbReference type="PANTHER" id="PTHR47514">
    <property type="entry name" value="TRANSKETOLASE N-TERMINAL SECTION-RELATED"/>
    <property type="match status" value="1"/>
</dbReference>
<dbReference type="Gene3D" id="3.40.50.970">
    <property type="match status" value="1"/>
</dbReference>
<keyword evidence="10" id="KW-0786">Thiamine pyrophosphate</keyword>
<dbReference type="GO" id="GO:0046872">
    <property type="term" value="F:metal ion binding"/>
    <property type="evidence" value="ECO:0007669"/>
    <property type="project" value="UniProtKB-KW"/>
</dbReference>
<dbReference type="CDD" id="cd00429">
    <property type="entry name" value="RPE"/>
    <property type="match status" value="1"/>
</dbReference>
<comment type="similarity">
    <text evidence="5">Belongs to the transketolase family.</text>
</comment>
<dbReference type="GO" id="GO:0006082">
    <property type="term" value="P:organic acid metabolic process"/>
    <property type="evidence" value="ECO:0007669"/>
    <property type="project" value="UniProtKB-ARBA"/>
</dbReference>
<evidence type="ECO:0000256" key="2">
    <source>
        <dbReference type="ARBA" id="ARBA00001947"/>
    </source>
</evidence>
<dbReference type="CDD" id="cd02012">
    <property type="entry name" value="TPP_TK"/>
    <property type="match status" value="1"/>
</dbReference>
<dbReference type="InterPro" id="IPR029061">
    <property type="entry name" value="THDP-binding"/>
</dbReference>
<evidence type="ECO:0000256" key="7">
    <source>
        <dbReference type="ARBA" id="ARBA00022723"/>
    </source>
</evidence>
<feature type="domain" description="Transketolase N-terminal" evidence="14">
    <location>
        <begin position="25"/>
        <end position="277"/>
    </location>
</feature>
<dbReference type="InterPro" id="IPR005474">
    <property type="entry name" value="Transketolase_N"/>
</dbReference>
<dbReference type="PROSITE" id="PS01085">
    <property type="entry name" value="RIBUL_P_3_EPIMER_1"/>
    <property type="match status" value="1"/>
</dbReference>
<dbReference type="PANTHER" id="PTHR47514:SF1">
    <property type="entry name" value="TRANSKETOLASE N-TERMINAL SECTION-RELATED"/>
    <property type="match status" value="1"/>
</dbReference>
<dbReference type="GO" id="GO:0005975">
    <property type="term" value="P:carbohydrate metabolic process"/>
    <property type="evidence" value="ECO:0007669"/>
    <property type="project" value="InterPro"/>
</dbReference>
<keyword evidence="8" id="KW-0862">Zinc</keyword>
<dbReference type="GO" id="GO:0006091">
    <property type="term" value="P:generation of precursor metabolites and energy"/>
    <property type="evidence" value="ECO:0007669"/>
    <property type="project" value="UniProtKB-ARBA"/>
</dbReference>
<evidence type="ECO:0000313" key="15">
    <source>
        <dbReference type="EMBL" id="VFJ12872.1"/>
    </source>
</evidence>
<keyword evidence="16" id="KW-1185">Reference proteome</keyword>
<evidence type="ECO:0000256" key="4">
    <source>
        <dbReference type="ARBA" id="ARBA00001964"/>
    </source>
</evidence>
<evidence type="ECO:0000256" key="5">
    <source>
        <dbReference type="ARBA" id="ARBA00007131"/>
    </source>
</evidence>
<protein>
    <submittedName>
        <fullName evidence="15">Ribulose-phosphate 3-epimerase</fullName>
        <ecNumber evidence="15">5.1.3.1</ecNumber>
    </submittedName>
</protein>
<comment type="cofactor">
    <cofactor evidence="2">
        <name>Zn(2+)</name>
        <dbReference type="ChEBI" id="CHEBI:29105"/>
    </cofactor>
</comment>
<sequence length="553" mass="61978">MDKTVHYSEDDKKVYYINRYLKLKQKIRELRILALTGITEAGSGHPGASFSAAEIMGSLYFQIMNVDLSNPSLSNRDYFVNSKAHSAPGYYATLCLAGSFPKEEMLTLRKLNSRLQGHPVRYSEHQKHHSVPGIEYSGGSEGIGLSVSIGLCLANRLDKYNNTVYCLLGDGETNEGQVWEASMAAAKFRLDNLVAILDRNKIQQDGFTEDIMPIDPIKEKWRSFNWDVVEINGHKIEQLIPELLNRPEDKPKIIIANTVKGNGIKHMANNPQWHGKAPSKKHLPLLIEELEGDYMISPSIIAGPSGIGEKSLIQKIEMAEKYGADMIHLDVMDGKFVPNTTFSFDMIKKLRGITKLPFDAHLMIEDPNSSLDSFIDAGCDIITIHSEVCNSEKDFENMNSRLLSNGISPGLAINPSTNLPEWIYSHLDNLDVLIIMSVNPGFAGQKFIPEVLPKMKELIPRLREKGYKGYIEADGGIDQSTIVDCYEAGCRVFVMGNAIFGSEDVDKRISEAKFKVDSYLEQTLLDRSQNLNIRDDWIKARKTILDRYGIKGV</sequence>
<dbReference type="NCBIfam" id="NF004076">
    <property type="entry name" value="PRK05581.1-4"/>
    <property type="match status" value="1"/>
</dbReference>
<dbReference type="Pfam" id="PF00456">
    <property type="entry name" value="Transketolase_N"/>
    <property type="match status" value="1"/>
</dbReference>